<organism evidence="2 3">
    <name type="scientific">Purpureocillium lilacinum</name>
    <name type="common">Paecilomyces lilacinus</name>
    <dbReference type="NCBI Taxonomy" id="33203"/>
    <lineage>
        <taxon>Eukaryota</taxon>
        <taxon>Fungi</taxon>
        <taxon>Dikarya</taxon>
        <taxon>Ascomycota</taxon>
        <taxon>Pezizomycotina</taxon>
        <taxon>Sordariomycetes</taxon>
        <taxon>Hypocreomycetidae</taxon>
        <taxon>Hypocreales</taxon>
        <taxon>Ophiocordycipitaceae</taxon>
        <taxon>Purpureocillium</taxon>
    </lineage>
</organism>
<comment type="caution">
    <text evidence="2">The sequence shown here is derived from an EMBL/GenBank/DDBJ whole genome shotgun (WGS) entry which is preliminary data.</text>
</comment>
<gene>
    <name evidence="2" type="ORF">Purlil1_12355</name>
</gene>
<keyword evidence="1" id="KW-0732">Signal</keyword>
<feature type="chain" id="PRO_5046264149" evidence="1">
    <location>
        <begin position="20"/>
        <end position="168"/>
    </location>
</feature>
<name>A0ABR0BHB2_PURLI</name>
<feature type="signal peptide" evidence="1">
    <location>
        <begin position="1"/>
        <end position="19"/>
    </location>
</feature>
<dbReference type="EMBL" id="JAWRVI010000099">
    <property type="protein sequence ID" value="KAK4077319.1"/>
    <property type="molecule type" value="Genomic_DNA"/>
</dbReference>
<evidence type="ECO:0000256" key="1">
    <source>
        <dbReference type="SAM" id="SignalP"/>
    </source>
</evidence>
<keyword evidence="3" id="KW-1185">Reference proteome</keyword>
<reference evidence="2 3" key="1">
    <citation type="journal article" date="2024" name="Microbiol. Resour. Announc.">
        <title>Genome annotations for the ascomycete fungi Trichoderma harzianum, Trichoderma aggressivum, and Purpureocillium lilacinum.</title>
        <authorList>
            <person name="Beijen E.P.W."/>
            <person name="Ohm R.A."/>
        </authorList>
    </citation>
    <scope>NUCLEOTIDE SEQUENCE [LARGE SCALE GENOMIC DNA]</scope>
    <source>
        <strain evidence="2 3">CBS 150709</strain>
    </source>
</reference>
<protein>
    <submittedName>
        <fullName evidence="2">Uncharacterized protein</fullName>
    </submittedName>
</protein>
<evidence type="ECO:0000313" key="3">
    <source>
        <dbReference type="Proteomes" id="UP001287286"/>
    </source>
</evidence>
<dbReference type="Proteomes" id="UP001287286">
    <property type="component" value="Unassembled WGS sequence"/>
</dbReference>
<proteinExistence type="predicted"/>
<sequence>MLSALLIAILLSPFRPCEGSPTVRSCGCEGPPTFQEEYRGSYRPKVIETWCGLQVVAPDTPYVAAASANELYFIDTRLNTTASRMKQNLESAALPRPEEYIFIDPIMVAAERRNHVTGETTFVFDPTYAKVLFGRAMARRNPKLELPEYKPPGVALVAYDLDSLFVSN</sequence>
<accession>A0ABR0BHB2</accession>
<evidence type="ECO:0000313" key="2">
    <source>
        <dbReference type="EMBL" id="KAK4077319.1"/>
    </source>
</evidence>